<organism evidence="3 4">
    <name type="scientific">Schaedlerella arabinosiphila</name>
    <dbReference type="NCBI Taxonomy" id="2044587"/>
    <lineage>
        <taxon>Bacteria</taxon>
        <taxon>Bacillati</taxon>
        <taxon>Bacillota</taxon>
        <taxon>Clostridia</taxon>
        <taxon>Lachnospirales</taxon>
        <taxon>Lachnospiraceae</taxon>
        <taxon>Schaedlerella</taxon>
    </lineage>
</organism>
<feature type="transmembrane region" description="Helical" evidence="2">
    <location>
        <begin position="176"/>
        <end position="205"/>
    </location>
</feature>
<feature type="transmembrane region" description="Helical" evidence="2">
    <location>
        <begin position="271"/>
        <end position="288"/>
    </location>
</feature>
<dbReference type="Pfam" id="PF22564">
    <property type="entry name" value="HAAS"/>
    <property type="match status" value="1"/>
</dbReference>
<accession>A0A3R8LGK3</accession>
<feature type="compositionally biased region" description="Low complexity" evidence="1">
    <location>
        <begin position="120"/>
        <end position="130"/>
    </location>
</feature>
<dbReference type="RefSeq" id="WP_125128318.1">
    <property type="nucleotide sequence ID" value="NZ_RHJS01000002.1"/>
</dbReference>
<dbReference type="EMBL" id="RHJS01000002">
    <property type="protein sequence ID" value="RRK32913.1"/>
    <property type="molecule type" value="Genomic_DNA"/>
</dbReference>
<keyword evidence="2" id="KW-0472">Membrane</keyword>
<keyword evidence="2" id="KW-1133">Transmembrane helix</keyword>
<feature type="region of interest" description="Disordered" evidence="1">
    <location>
        <begin position="86"/>
        <end position="131"/>
    </location>
</feature>
<reference evidence="3" key="1">
    <citation type="submission" date="2018-10" db="EMBL/GenBank/DDBJ databases">
        <title>Schaedlerella arabinophila gen. nov. sp. nov., isolated from the mouse intestinal tract and comparative analysis with the genome of the closely related altered Schaedler flora strain ASF502.</title>
        <authorList>
            <person name="Miyake S."/>
            <person name="Soh M."/>
            <person name="Seedorf H."/>
        </authorList>
    </citation>
    <scope>NUCLEOTIDE SEQUENCE [LARGE SCALE GENOMIC DNA]</scope>
    <source>
        <strain evidence="3">DSM 106076</strain>
    </source>
</reference>
<dbReference type="Proteomes" id="UP000274920">
    <property type="component" value="Unassembled WGS sequence"/>
</dbReference>
<evidence type="ECO:0000256" key="1">
    <source>
        <dbReference type="SAM" id="MobiDB-lite"/>
    </source>
</evidence>
<protein>
    <submittedName>
        <fullName evidence="3">DUF1700 domain-containing protein</fullName>
    </submittedName>
</protein>
<evidence type="ECO:0000313" key="4">
    <source>
        <dbReference type="Proteomes" id="UP000274920"/>
    </source>
</evidence>
<dbReference type="AlphaFoldDB" id="A0A3R8LGK3"/>
<sequence>MSYEEFMKELEGLLAGVPTEEKEEALQYYSDYFADAGKENEGEVISELGSPQKVAALIKAGLKSGGMDGGEFTEYGYTDERFVKKDDLMRREPKKEKKSQNRYSYQEQASYSGRAEGDSSRGSSYSYGSGQQTYEKGSHAYTNESHGYGDAYGSGSQGNTSYRQKTGPWTNRGLKILLIALIVLCAVPVAFPVLIAAAAVIFGVVAAAVSIFFALVIGAAAVGISGIVILCAGLSKLAVLPSAALLTAGIGLLTFVIGLIAAVAAVRLCMLIYPALFRFLVGICRKPFQRKAGM</sequence>
<keyword evidence="2" id="KW-0812">Transmembrane</keyword>
<gene>
    <name evidence="3" type="ORF">EBB54_17255</name>
</gene>
<name>A0A3R8LGK3_9FIRM</name>
<feature type="compositionally biased region" description="Polar residues" evidence="1">
    <location>
        <begin position="101"/>
        <end position="111"/>
    </location>
</feature>
<keyword evidence="4" id="KW-1185">Reference proteome</keyword>
<feature type="transmembrane region" description="Helical" evidence="2">
    <location>
        <begin position="211"/>
        <end position="232"/>
    </location>
</feature>
<evidence type="ECO:0000256" key="2">
    <source>
        <dbReference type="SAM" id="Phobius"/>
    </source>
</evidence>
<feature type="transmembrane region" description="Helical" evidence="2">
    <location>
        <begin position="244"/>
        <end position="265"/>
    </location>
</feature>
<proteinExistence type="predicted"/>
<comment type="caution">
    <text evidence="3">The sequence shown here is derived from an EMBL/GenBank/DDBJ whole genome shotgun (WGS) entry which is preliminary data.</text>
</comment>
<feature type="compositionally biased region" description="Basic and acidic residues" evidence="1">
    <location>
        <begin position="86"/>
        <end position="99"/>
    </location>
</feature>
<evidence type="ECO:0000313" key="3">
    <source>
        <dbReference type="EMBL" id="RRK32913.1"/>
    </source>
</evidence>